<organism evidence="1 2">
    <name type="scientific">Halomonas kalidii</name>
    <dbReference type="NCBI Taxonomy" id="3043293"/>
    <lineage>
        <taxon>Bacteria</taxon>
        <taxon>Pseudomonadati</taxon>
        <taxon>Pseudomonadota</taxon>
        <taxon>Gammaproteobacteria</taxon>
        <taxon>Oceanospirillales</taxon>
        <taxon>Halomonadaceae</taxon>
        <taxon>Halomonas</taxon>
    </lineage>
</organism>
<dbReference type="EMBL" id="JASCQO010000049">
    <property type="protein sequence ID" value="MDI5935619.1"/>
    <property type="molecule type" value="Genomic_DNA"/>
</dbReference>
<accession>A0ABT6VNQ3</accession>
<dbReference type="Pfam" id="PF05974">
    <property type="entry name" value="DUF892"/>
    <property type="match status" value="1"/>
</dbReference>
<gene>
    <name evidence="1" type="ORF">QLQ84_17645</name>
</gene>
<name>A0ABT6VNQ3_9GAMM</name>
<evidence type="ECO:0000313" key="2">
    <source>
        <dbReference type="Proteomes" id="UP001244242"/>
    </source>
</evidence>
<dbReference type="InterPro" id="IPR010287">
    <property type="entry name" value="DUF892_YciF-like"/>
</dbReference>
<dbReference type="Gene3D" id="1.20.1260.10">
    <property type="match status" value="1"/>
</dbReference>
<keyword evidence="2" id="KW-1185">Reference proteome</keyword>
<evidence type="ECO:0000313" key="1">
    <source>
        <dbReference type="EMBL" id="MDI5935619.1"/>
    </source>
</evidence>
<proteinExistence type="predicted"/>
<sequence>MKKNPFIKKQLHELLYQALETERGGIKIYEAALSCAQNEDLKGEWEEYLEQTRTHEQVLLKVFEELGLNPDTVTPGREVVAHLGDSLVTAMEMAKANASAAAAQLVAGECVVLAETKDLQNWELIGHLAEHGQGEDTGALRTAFEAVGQEEEHHLHHTKGFLRELWIESLGLPAVLPPPEEVKKVETAIGAARAENQRDDMLKSKH</sequence>
<dbReference type="RefSeq" id="WP_282723051.1">
    <property type="nucleotide sequence ID" value="NZ_JASCQO010000049.1"/>
</dbReference>
<comment type="caution">
    <text evidence="1">The sequence shown here is derived from an EMBL/GenBank/DDBJ whole genome shotgun (WGS) entry which is preliminary data.</text>
</comment>
<dbReference type="SUPFAM" id="SSF47240">
    <property type="entry name" value="Ferritin-like"/>
    <property type="match status" value="1"/>
</dbReference>
<dbReference type="Proteomes" id="UP001244242">
    <property type="component" value="Unassembled WGS sequence"/>
</dbReference>
<protein>
    <submittedName>
        <fullName evidence="1">DUF892 family protein</fullName>
    </submittedName>
</protein>
<dbReference type="InterPro" id="IPR012347">
    <property type="entry name" value="Ferritin-like"/>
</dbReference>
<dbReference type="InterPro" id="IPR009078">
    <property type="entry name" value="Ferritin-like_SF"/>
</dbReference>
<reference evidence="1 2" key="1">
    <citation type="submission" date="2023-04" db="EMBL/GenBank/DDBJ databases">
        <title>Halomonas strains isolated from rhizosphere soil.</title>
        <authorList>
            <person name="Xu L."/>
            <person name="Sun J.-Q."/>
        </authorList>
    </citation>
    <scope>NUCLEOTIDE SEQUENCE [LARGE SCALE GENOMIC DNA]</scope>
    <source>
        <strain evidence="1 2">LN1S58</strain>
    </source>
</reference>